<reference evidence="3 4" key="1">
    <citation type="submission" date="2020-08" db="EMBL/GenBank/DDBJ databases">
        <title>Genomic Encyclopedia of Type Strains, Phase IV (KMG-IV): sequencing the most valuable type-strain genomes for metagenomic binning, comparative biology and taxonomic classification.</title>
        <authorList>
            <person name="Goeker M."/>
        </authorList>
    </citation>
    <scope>NUCLEOTIDE SEQUENCE [LARGE SCALE GENOMIC DNA]</scope>
    <source>
        <strain evidence="3 4">DSM 103733</strain>
    </source>
</reference>
<accession>A0A841JRS7</accession>
<organism evidence="3 4">
    <name type="scientific">Silvibacterium bohemicum</name>
    <dbReference type="NCBI Taxonomy" id="1577686"/>
    <lineage>
        <taxon>Bacteria</taxon>
        <taxon>Pseudomonadati</taxon>
        <taxon>Acidobacteriota</taxon>
        <taxon>Terriglobia</taxon>
        <taxon>Terriglobales</taxon>
        <taxon>Acidobacteriaceae</taxon>
        <taxon>Silvibacterium</taxon>
    </lineage>
</organism>
<protein>
    <submittedName>
        <fullName evidence="3">DNA-binding transcriptional LysR family regulator</fullName>
    </submittedName>
</protein>
<dbReference type="PANTHER" id="PTHR30537:SF31">
    <property type="entry name" value="TRANSCRIPTIONAL REGULATOR, LYSR FAMILY"/>
    <property type="match status" value="1"/>
</dbReference>
<dbReference type="GO" id="GO:0043565">
    <property type="term" value="F:sequence-specific DNA binding"/>
    <property type="evidence" value="ECO:0007669"/>
    <property type="project" value="TreeGrafter"/>
</dbReference>
<keyword evidence="4" id="KW-1185">Reference proteome</keyword>
<evidence type="ECO:0000259" key="2">
    <source>
        <dbReference type="Pfam" id="PF03466"/>
    </source>
</evidence>
<dbReference type="Pfam" id="PF03466">
    <property type="entry name" value="LysR_substrate"/>
    <property type="match status" value="1"/>
</dbReference>
<keyword evidence="3" id="KW-0238">DNA-binding</keyword>
<dbReference type="InterPro" id="IPR058163">
    <property type="entry name" value="LysR-type_TF_proteobact-type"/>
</dbReference>
<comment type="caution">
    <text evidence="3">The sequence shown here is derived from an EMBL/GenBank/DDBJ whole genome shotgun (WGS) entry which is preliminary data.</text>
</comment>
<comment type="similarity">
    <text evidence="1">Belongs to the LysR transcriptional regulatory family.</text>
</comment>
<dbReference type="Gene3D" id="3.40.190.290">
    <property type="match status" value="1"/>
</dbReference>
<dbReference type="CDD" id="cd08422">
    <property type="entry name" value="PBP2_CrgA_like"/>
    <property type="match status" value="1"/>
</dbReference>
<dbReference type="PANTHER" id="PTHR30537">
    <property type="entry name" value="HTH-TYPE TRANSCRIPTIONAL REGULATOR"/>
    <property type="match status" value="1"/>
</dbReference>
<feature type="domain" description="LysR substrate-binding" evidence="2">
    <location>
        <begin position="7"/>
        <end position="204"/>
    </location>
</feature>
<dbReference type="AlphaFoldDB" id="A0A841JRS7"/>
<evidence type="ECO:0000256" key="1">
    <source>
        <dbReference type="ARBA" id="ARBA00009437"/>
    </source>
</evidence>
<sequence length="233" mass="25501">MEARRANPSGIIKIACPLTMAREILAPLLKDFIARFPSLRMEIEPYSFGWDQEPREDVDVFFKLKAPKDSVRRVRSYPGTARGLFASPGYVNAAGSPAKPDELAAHRCAGSGVWKLSRGRKEVSPNIAFHVVTSDPGVNLAFALDGLGITVLPLWMAKHPNNRSGLVPILPLWRPEPITLCALFSGSSRLTPKVEGLLDFLAEYIGTDRDPRVKYGRAKGCFTDLTLSPTSGP</sequence>
<gene>
    <name evidence="3" type="ORF">HNQ77_001809</name>
</gene>
<dbReference type="GO" id="GO:0003700">
    <property type="term" value="F:DNA-binding transcription factor activity"/>
    <property type="evidence" value="ECO:0007669"/>
    <property type="project" value="TreeGrafter"/>
</dbReference>
<evidence type="ECO:0000313" key="4">
    <source>
        <dbReference type="Proteomes" id="UP000538666"/>
    </source>
</evidence>
<dbReference type="RefSeq" id="WP_231581176.1">
    <property type="nucleotide sequence ID" value="NZ_JACHEK010000003.1"/>
</dbReference>
<name>A0A841JRS7_9BACT</name>
<dbReference type="Proteomes" id="UP000538666">
    <property type="component" value="Unassembled WGS sequence"/>
</dbReference>
<proteinExistence type="inferred from homology"/>
<dbReference type="SUPFAM" id="SSF53850">
    <property type="entry name" value="Periplasmic binding protein-like II"/>
    <property type="match status" value="1"/>
</dbReference>
<dbReference type="EMBL" id="JACHEK010000003">
    <property type="protein sequence ID" value="MBB6143860.1"/>
    <property type="molecule type" value="Genomic_DNA"/>
</dbReference>
<dbReference type="GO" id="GO:0006351">
    <property type="term" value="P:DNA-templated transcription"/>
    <property type="evidence" value="ECO:0007669"/>
    <property type="project" value="TreeGrafter"/>
</dbReference>
<dbReference type="InterPro" id="IPR005119">
    <property type="entry name" value="LysR_subst-bd"/>
</dbReference>
<evidence type="ECO:0000313" key="3">
    <source>
        <dbReference type="EMBL" id="MBB6143860.1"/>
    </source>
</evidence>